<comment type="similarity">
    <text evidence="1">Belongs to the AHA1 family.</text>
</comment>
<dbReference type="InterPro" id="IPR015310">
    <property type="entry name" value="AHSA1-like_N"/>
</dbReference>
<organism evidence="4 5">
    <name type="scientific">Phytophthora kernoviae</name>
    <dbReference type="NCBI Taxonomy" id="325452"/>
    <lineage>
        <taxon>Eukaryota</taxon>
        <taxon>Sar</taxon>
        <taxon>Stramenopiles</taxon>
        <taxon>Oomycota</taxon>
        <taxon>Peronosporomycetes</taxon>
        <taxon>Peronosporales</taxon>
        <taxon>Peronosporaceae</taxon>
        <taxon>Phytophthora</taxon>
    </lineage>
</organism>
<protein>
    <recommendedName>
        <fullName evidence="2">Activator of Hsp90 ATPase AHSA1-like N-terminal domain-containing protein</fullName>
    </recommendedName>
</protein>
<evidence type="ECO:0000313" key="6">
    <source>
        <dbReference type="Proteomes" id="UP000284657"/>
    </source>
</evidence>
<dbReference type="SUPFAM" id="SSF103111">
    <property type="entry name" value="Activator of Hsp90 ATPase, Aha1"/>
    <property type="match status" value="1"/>
</dbReference>
<evidence type="ECO:0000259" key="2">
    <source>
        <dbReference type="SMART" id="SM01000"/>
    </source>
</evidence>
<evidence type="ECO:0000313" key="5">
    <source>
        <dbReference type="Proteomes" id="UP000277300"/>
    </source>
</evidence>
<dbReference type="Proteomes" id="UP000284657">
    <property type="component" value="Unassembled WGS sequence"/>
</dbReference>
<dbReference type="InterPro" id="IPR036338">
    <property type="entry name" value="Aha1"/>
</dbReference>
<dbReference type="SMART" id="SM01000">
    <property type="entry name" value="Aha1_N"/>
    <property type="match status" value="1"/>
</dbReference>
<dbReference type="Gene3D" id="3.15.10.20">
    <property type="entry name" value="Activator of Hsp90 ATPase Aha1, N-terminal domain"/>
    <property type="match status" value="1"/>
</dbReference>
<evidence type="ECO:0000256" key="1">
    <source>
        <dbReference type="ARBA" id="ARBA00006817"/>
    </source>
</evidence>
<proteinExistence type="inferred from homology"/>
<sequence>MVNSVYLIYVIPTAGQSKQMSSGEDSPKKLHSGYHGWMKTIPKTSQDFTPVRIENATAPVTRSNSSSVWNSAGTWEEKDKSEWARDRLKYHILTTFGFEDEAEGLSIKAKSFERCDGEAKLVFSRGKKRCGYELSVKFEWSSGDDVSGYVELQDFDDTSGDEYEVLVTASGSSQRNLAAKEAVIAWEPELRKLLALWKQELLEQ</sequence>
<evidence type="ECO:0000313" key="3">
    <source>
        <dbReference type="EMBL" id="RLN48290.1"/>
    </source>
</evidence>
<comment type="caution">
    <text evidence="4">The sequence shown here is derived from an EMBL/GenBank/DDBJ whole genome shotgun (WGS) entry which is preliminary data.</text>
</comment>
<dbReference type="PANTHER" id="PTHR13009:SF35">
    <property type="entry name" value="ACTIVATOR OF HSP90 ATPASE AHSA1-LIKE N-TERMINAL DOMAIN-CONTAINING PROTEIN"/>
    <property type="match status" value="1"/>
</dbReference>
<dbReference type="GO" id="GO:0051087">
    <property type="term" value="F:protein-folding chaperone binding"/>
    <property type="evidence" value="ECO:0007669"/>
    <property type="project" value="InterPro"/>
</dbReference>
<reference evidence="5 6" key="1">
    <citation type="submission" date="2018-07" db="EMBL/GenBank/DDBJ databases">
        <title>Genome sequencing of oomycete isolates from Chile give support for New Zealand origin for Phytophthora kernoviae and make available the first Nothophytophthora sp. genome.</title>
        <authorList>
            <person name="Studholme D.J."/>
            <person name="Sanfuentes E."/>
            <person name="Panda P."/>
            <person name="Hill R."/>
            <person name="Sambles C."/>
            <person name="Grant M."/>
            <person name="Williams N.M."/>
            <person name="Mcdougal R.L."/>
        </authorList>
    </citation>
    <scope>NUCLEOTIDE SEQUENCE [LARGE SCALE GENOMIC DNA]</scope>
    <source>
        <strain evidence="4">Chile6</strain>
        <strain evidence="3">Chile7</strain>
    </source>
</reference>
<feature type="domain" description="Activator of Hsp90 ATPase AHSA1-like N-terminal" evidence="2">
    <location>
        <begin position="77"/>
        <end position="204"/>
    </location>
</feature>
<gene>
    <name evidence="3" type="ORF">BBJ29_001523</name>
    <name evidence="4" type="ORF">BBP00_00002371</name>
</gene>
<dbReference type="Pfam" id="PF09229">
    <property type="entry name" value="Aha1_N"/>
    <property type="match status" value="1"/>
</dbReference>
<dbReference type="GO" id="GO:0001671">
    <property type="term" value="F:ATPase activator activity"/>
    <property type="evidence" value="ECO:0007669"/>
    <property type="project" value="InterPro"/>
</dbReference>
<accession>A0A3F2RZ18</accession>
<dbReference type="PANTHER" id="PTHR13009">
    <property type="entry name" value="HEAT SHOCK PROTEIN 90 HSP90 CO-CHAPERONE AHA-1"/>
    <property type="match status" value="1"/>
</dbReference>
<dbReference type="EMBL" id="MBAD02002325">
    <property type="protein sequence ID" value="RLN48290.1"/>
    <property type="molecule type" value="Genomic_DNA"/>
</dbReference>
<dbReference type="OrthoDB" id="567237at2759"/>
<evidence type="ECO:0000313" key="4">
    <source>
        <dbReference type="EMBL" id="RLN66189.1"/>
    </source>
</evidence>
<dbReference type="AlphaFoldDB" id="A0A3F2RZ18"/>
<dbReference type="Proteomes" id="UP000277300">
    <property type="component" value="Unassembled WGS sequence"/>
</dbReference>
<dbReference type="EMBL" id="MBDO02000040">
    <property type="protein sequence ID" value="RLN66189.1"/>
    <property type="molecule type" value="Genomic_DNA"/>
</dbReference>
<name>A0A3F2RZ18_9STRA</name>